<proteinExistence type="predicted"/>
<accession>A0A146KHK2</accession>
<dbReference type="InterPro" id="IPR011992">
    <property type="entry name" value="EF-hand-dom_pair"/>
</dbReference>
<dbReference type="PROSITE" id="PS50222">
    <property type="entry name" value="EF_HAND_2"/>
    <property type="match status" value="2"/>
</dbReference>
<evidence type="ECO:0000256" key="2">
    <source>
        <dbReference type="ARBA" id="ARBA00022837"/>
    </source>
</evidence>
<evidence type="ECO:0000259" key="3">
    <source>
        <dbReference type="PROSITE" id="PS50222"/>
    </source>
</evidence>
<feature type="domain" description="EF-hand" evidence="3">
    <location>
        <begin position="4"/>
        <end position="39"/>
    </location>
</feature>
<dbReference type="PROSITE" id="PS00018">
    <property type="entry name" value="EF_HAND_1"/>
    <property type="match status" value="2"/>
</dbReference>
<dbReference type="InterPro" id="IPR050230">
    <property type="entry name" value="CALM/Myosin/TropC-like"/>
</dbReference>
<feature type="non-terminal residue" evidence="4">
    <location>
        <position position="1"/>
    </location>
</feature>
<feature type="domain" description="EF-hand" evidence="3">
    <location>
        <begin position="40"/>
        <end position="75"/>
    </location>
</feature>
<dbReference type="Gene3D" id="1.10.238.10">
    <property type="entry name" value="EF-hand"/>
    <property type="match status" value="2"/>
</dbReference>
<dbReference type="InterPro" id="IPR002048">
    <property type="entry name" value="EF_hand_dom"/>
</dbReference>
<evidence type="ECO:0000313" key="4">
    <source>
        <dbReference type="EMBL" id="JAP94729.1"/>
    </source>
</evidence>
<dbReference type="AlphaFoldDB" id="A0A146KHK2"/>
<evidence type="ECO:0000256" key="1">
    <source>
        <dbReference type="ARBA" id="ARBA00022737"/>
    </source>
</evidence>
<dbReference type="FunFam" id="1.10.238.10:FF:000178">
    <property type="entry name" value="Calmodulin-2 A"/>
    <property type="match status" value="1"/>
</dbReference>
<dbReference type="GO" id="GO:0005509">
    <property type="term" value="F:calcium ion binding"/>
    <property type="evidence" value="ECO:0007669"/>
    <property type="project" value="InterPro"/>
</dbReference>
<keyword evidence="2" id="KW-0106">Calcium</keyword>
<protein>
    <submittedName>
        <fullName evidence="4">EF-hand domain pair-containing protein</fullName>
    </submittedName>
</protein>
<dbReference type="CDD" id="cd00051">
    <property type="entry name" value="EFh"/>
    <property type="match status" value="1"/>
</dbReference>
<organism evidence="4">
    <name type="scientific">Trepomonas sp. PC1</name>
    <dbReference type="NCBI Taxonomy" id="1076344"/>
    <lineage>
        <taxon>Eukaryota</taxon>
        <taxon>Metamonada</taxon>
        <taxon>Diplomonadida</taxon>
        <taxon>Hexamitidae</taxon>
        <taxon>Hexamitinae</taxon>
        <taxon>Trepomonas</taxon>
    </lineage>
</organism>
<dbReference type="EMBL" id="GDID01001877">
    <property type="protein sequence ID" value="JAP94729.1"/>
    <property type="molecule type" value="Transcribed_RNA"/>
</dbReference>
<name>A0A146KHK2_9EUKA</name>
<dbReference type="PANTHER" id="PTHR23048:SF0">
    <property type="entry name" value="CALMODULIN LIKE 3"/>
    <property type="match status" value="1"/>
</dbReference>
<dbReference type="SMART" id="SM00054">
    <property type="entry name" value="EFh"/>
    <property type="match status" value="4"/>
</dbReference>
<dbReference type="SUPFAM" id="SSF47473">
    <property type="entry name" value="EF-hand"/>
    <property type="match status" value="1"/>
</dbReference>
<dbReference type="PANTHER" id="PTHR23048">
    <property type="entry name" value="MYOSIN LIGHT CHAIN 1, 3"/>
    <property type="match status" value="1"/>
</dbReference>
<dbReference type="Pfam" id="PF13499">
    <property type="entry name" value="EF-hand_7"/>
    <property type="match status" value="1"/>
</dbReference>
<dbReference type="InterPro" id="IPR018247">
    <property type="entry name" value="EF_Hand_1_Ca_BS"/>
</dbReference>
<reference evidence="4" key="1">
    <citation type="submission" date="2015-07" db="EMBL/GenBank/DDBJ databases">
        <title>Adaptation to a free-living lifestyle via gene acquisitions in the diplomonad Trepomonas sp. PC1.</title>
        <authorList>
            <person name="Xu F."/>
            <person name="Jerlstrom-Hultqvist J."/>
            <person name="Kolisko M."/>
            <person name="Simpson A.G.B."/>
            <person name="Roger A.J."/>
            <person name="Svard S.G."/>
            <person name="Andersson J.O."/>
        </authorList>
    </citation>
    <scope>NUCLEOTIDE SEQUENCE</scope>
    <source>
        <strain evidence="4">PC1</strain>
    </source>
</reference>
<keyword evidence="1" id="KW-0677">Repeat</keyword>
<dbReference type="GO" id="GO:0016460">
    <property type="term" value="C:myosin II complex"/>
    <property type="evidence" value="ECO:0007669"/>
    <property type="project" value="TreeGrafter"/>
</dbReference>
<gene>
    <name evidence="4" type="ORF">TPC1_12517</name>
</gene>
<sequence length="146" mass="16463">FTKPDVEMCKKVFDKIDVDHSKMLDVKELKTAFELLGVKLGESEIDGILKIVDQDGNGQLDVKEFTHMVYVCQNTKPNDLPRLLFLATDSDYSGNVDANELFVIFNKLGAEITKEEAIDLAKNVSGKEDGEINFEQFKELLKSVME</sequence>